<keyword evidence="3" id="KW-1185">Reference proteome</keyword>
<organism evidence="2 3">
    <name type="scientific">Rhododendron griersonianum</name>
    <dbReference type="NCBI Taxonomy" id="479676"/>
    <lineage>
        <taxon>Eukaryota</taxon>
        <taxon>Viridiplantae</taxon>
        <taxon>Streptophyta</taxon>
        <taxon>Embryophyta</taxon>
        <taxon>Tracheophyta</taxon>
        <taxon>Spermatophyta</taxon>
        <taxon>Magnoliopsida</taxon>
        <taxon>eudicotyledons</taxon>
        <taxon>Gunneridae</taxon>
        <taxon>Pentapetalae</taxon>
        <taxon>asterids</taxon>
        <taxon>Ericales</taxon>
        <taxon>Ericaceae</taxon>
        <taxon>Ericoideae</taxon>
        <taxon>Rhodoreae</taxon>
        <taxon>Rhododendron</taxon>
    </lineage>
</organism>
<dbReference type="Proteomes" id="UP000823749">
    <property type="component" value="Chromosome 10"/>
</dbReference>
<feature type="compositionally biased region" description="Polar residues" evidence="1">
    <location>
        <begin position="31"/>
        <end position="42"/>
    </location>
</feature>
<feature type="compositionally biased region" description="Polar residues" evidence="1">
    <location>
        <begin position="9"/>
        <end position="18"/>
    </location>
</feature>
<feature type="region of interest" description="Disordered" evidence="1">
    <location>
        <begin position="1"/>
        <end position="42"/>
    </location>
</feature>
<evidence type="ECO:0000256" key="1">
    <source>
        <dbReference type="SAM" id="MobiDB-lite"/>
    </source>
</evidence>
<feature type="compositionally biased region" description="Basic and acidic residues" evidence="1">
    <location>
        <begin position="84"/>
        <end position="122"/>
    </location>
</feature>
<dbReference type="EMBL" id="JACTNZ010000010">
    <property type="protein sequence ID" value="KAG5528723.1"/>
    <property type="molecule type" value="Genomic_DNA"/>
</dbReference>
<protein>
    <submittedName>
        <fullName evidence="2">Uncharacterized protein</fullName>
    </submittedName>
</protein>
<name>A0AAV6IK25_9ERIC</name>
<evidence type="ECO:0000313" key="2">
    <source>
        <dbReference type="EMBL" id="KAG5528723.1"/>
    </source>
</evidence>
<dbReference type="AlphaFoldDB" id="A0AAV6IK25"/>
<feature type="region of interest" description="Disordered" evidence="1">
    <location>
        <begin position="80"/>
        <end position="135"/>
    </location>
</feature>
<reference evidence="2" key="1">
    <citation type="submission" date="2020-08" db="EMBL/GenBank/DDBJ databases">
        <title>Plant Genome Project.</title>
        <authorList>
            <person name="Zhang R.-G."/>
        </authorList>
    </citation>
    <scope>NUCLEOTIDE SEQUENCE</scope>
    <source>
        <strain evidence="2">WSP0</strain>
        <tissue evidence="2">Leaf</tissue>
    </source>
</reference>
<proteinExistence type="predicted"/>
<accession>A0AAV6IK25</accession>
<gene>
    <name evidence="2" type="ORF">RHGRI_029402</name>
</gene>
<sequence length="135" mass="15699">MVIKVNGWKGSNQTTTESKLPRTGPRESNHYKNQSHNQSKTNEALRCSIIRAACIPQIHLKKAKWKSLALVTCQDIHLSTRFSNENKGERERESTRFQRNRSRERERDRSSTRFVRNLERESPQSCSGGEREDEA</sequence>
<comment type="caution">
    <text evidence="2">The sequence shown here is derived from an EMBL/GenBank/DDBJ whole genome shotgun (WGS) entry which is preliminary data.</text>
</comment>
<evidence type="ECO:0000313" key="3">
    <source>
        <dbReference type="Proteomes" id="UP000823749"/>
    </source>
</evidence>